<evidence type="ECO:0000256" key="2">
    <source>
        <dbReference type="SAM" id="MobiDB-lite"/>
    </source>
</evidence>
<keyword evidence="4" id="KW-1185">Reference proteome</keyword>
<dbReference type="VEuPathDB" id="AmoebaDB:NF0077200"/>
<keyword evidence="1" id="KW-0175">Coiled coil</keyword>
<feature type="coiled-coil region" evidence="1">
    <location>
        <begin position="273"/>
        <end position="307"/>
    </location>
</feature>
<feature type="region of interest" description="Disordered" evidence="2">
    <location>
        <begin position="439"/>
        <end position="459"/>
    </location>
</feature>
<evidence type="ECO:0000256" key="1">
    <source>
        <dbReference type="SAM" id="Coils"/>
    </source>
</evidence>
<feature type="compositionally biased region" description="Low complexity" evidence="2">
    <location>
        <begin position="93"/>
        <end position="107"/>
    </location>
</feature>
<dbReference type="Proteomes" id="UP000444721">
    <property type="component" value="Unassembled WGS sequence"/>
</dbReference>
<organism evidence="3 4">
    <name type="scientific">Naegleria fowleri</name>
    <name type="common">Brain eating amoeba</name>
    <dbReference type="NCBI Taxonomy" id="5763"/>
    <lineage>
        <taxon>Eukaryota</taxon>
        <taxon>Discoba</taxon>
        <taxon>Heterolobosea</taxon>
        <taxon>Tetramitia</taxon>
        <taxon>Eutetramitia</taxon>
        <taxon>Vahlkampfiidae</taxon>
        <taxon>Naegleria</taxon>
    </lineage>
</organism>
<gene>
    <name evidence="3" type="ORF">FDP41_008968</name>
</gene>
<name>A0A6A5BI68_NAEFO</name>
<dbReference type="GeneID" id="68116185"/>
<feature type="compositionally biased region" description="Polar residues" evidence="2">
    <location>
        <begin position="118"/>
        <end position="130"/>
    </location>
</feature>
<feature type="region of interest" description="Disordered" evidence="2">
    <location>
        <begin position="84"/>
        <end position="150"/>
    </location>
</feature>
<comment type="caution">
    <text evidence="3">The sequence shown here is derived from an EMBL/GenBank/DDBJ whole genome shotgun (WGS) entry which is preliminary data.</text>
</comment>
<dbReference type="VEuPathDB" id="AmoebaDB:NfTy_047300"/>
<reference evidence="3 4" key="1">
    <citation type="journal article" date="2019" name="Sci. Rep.">
        <title>Nanopore sequencing improves the draft genome of the human pathogenic amoeba Naegleria fowleri.</title>
        <authorList>
            <person name="Liechti N."/>
            <person name="Schurch N."/>
            <person name="Bruggmann R."/>
            <person name="Wittwer M."/>
        </authorList>
    </citation>
    <scope>NUCLEOTIDE SEQUENCE [LARGE SCALE GENOMIC DNA]</scope>
    <source>
        <strain evidence="3 4">ATCC 30894</strain>
    </source>
</reference>
<protein>
    <submittedName>
        <fullName evidence="3">Uncharacterized protein</fullName>
    </submittedName>
</protein>
<evidence type="ECO:0000313" key="4">
    <source>
        <dbReference type="Proteomes" id="UP000444721"/>
    </source>
</evidence>
<dbReference type="EMBL" id="VFQX01000066">
    <property type="protein sequence ID" value="KAF0972719.1"/>
    <property type="molecule type" value="Genomic_DNA"/>
</dbReference>
<dbReference type="OMA" id="CETVHTE"/>
<dbReference type="OrthoDB" id="10382326at2759"/>
<accession>A0A6A5BI68</accession>
<dbReference type="RefSeq" id="XP_044557433.1">
    <property type="nucleotide sequence ID" value="XM_044712876.1"/>
</dbReference>
<feature type="compositionally biased region" description="Low complexity" evidence="2">
    <location>
        <begin position="131"/>
        <end position="150"/>
    </location>
</feature>
<sequence length="633" mass="72395">MSHHHPTTGVAMLIAANYQQYLDYVVYYVSENPFFKNNPKFPPESIKQIALFFLHEAQKTCSTPEELHEYLKIIPKKAEEHYRPQLDASSSRQQAKVTAPTQQPQQKPEAKQEAITTHIVSATPPDQQVKTSTTPQASPQPAQIPSQQPSVAESISYESLTSPELIKKEFWRVFWALKKRKSWKCGFSIAEVPDNRDLLSELQDMDNKFKKLIKFVKDCFLHIHEHYHKYMETCKDLDPKERESKAFNNLVEKSALEISKEKIRLLTQMEVILTTEKEKLVKFEKKYENKLEEIQKAKREAQEFLKILSDPSMKLETEQRLSQVFDRIKRYIHVPSFDEFVEEEMEKRKIHQIGETEEGLPSKSRKFENGSLENEAHRGRLFSSFLKLLLHRQYYESYTFMGFISKLTNNLKHHLKIEKGSNIDASIDLDIRYYTRQELEPTEAEGTPTGAVSSPASLSSMKSTSESSIATNITDLQSLSVFQSEGFAESSVNYVIEVAINIHISGSFDQKETESSSSSSSVDLLLSPPLRIFVNFHPESNSIQIMDPGVDFNLDNVKIFPSKQNFLTIPTQSSLKSPTSRYSLLSNTLFQAVKQAIIKTCTNAQPPENHILSLIHTYVQTSTRALDAINVGI</sequence>
<evidence type="ECO:0000313" key="3">
    <source>
        <dbReference type="EMBL" id="KAF0972719.1"/>
    </source>
</evidence>
<dbReference type="VEuPathDB" id="AmoebaDB:FDP41_008968"/>
<dbReference type="AlphaFoldDB" id="A0A6A5BI68"/>
<proteinExistence type="predicted"/>